<keyword evidence="1" id="KW-1133">Transmembrane helix</keyword>
<dbReference type="SMART" id="SM00645">
    <property type="entry name" value="Pept_C1"/>
    <property type="match status" value="1"/>
</dbReference>
<feature type="domain" description="Peptidase C1A papain C-terminal" evidence="2">
    <location>
        <begin position="45"/>
        <end position="255"/>
    </location>
</feature>
<keyword evidence="4" id="KW-1185">Reference proteome</keyword>
<feature type="transmembrane region" description="Helical" evidence="1">
    <location>
        <begin position="415"/>
        <end position="438"/>
    </location>
</feature>
<evidence type="ECO:0000313" key="4">
    <source>
        <dbReference type="Proteomes" id="UP000663870"/>
    </source>
</evidence>
<gene>
    <name evidence="3" type="ORF">JXQ802_LOCUS41442</name>
</gene>
<dbReference type="Gene3D" id="3.90.70.10">
    <property type="entry name" value="Cysteine proteinases"/>
    <property type="match status" value="1"/>
</dbReference>
<protein>
    <recommendedName>
        <fullName evidence="2">Peptidase C1A papain C-terminal domain-containing protein</fullName>
    </recommendedName>
</protein>
<dbReference type="InterPro" id="IPR000668">
    <property type="entry name" value="Peptidase_C1A_C"/>
</dbReference>
<dbReference type="GO" id="GO:0008234">
    <property type="term" value="F:cysteine-type peptidase activity"/>
    <property type="evidence" value="ECO:0007669"/>
    <property type="project" value="InterPro"/>
</dbReference>
<sequence length="472" mass="55388">MTLGGLLINRRTKRQYRLDGCRRSRKNPLLNLARPFLSLITNSQLPNIIDLRSFLSPIEEQYTAGSCVGNALASILEYFYFYTTGQIKIFSRLFIYYNARMMEDKISQRNATEIDSGADIQYAIISLIEYGCCEEQDWPFYEHLINIQPNYKAYKNGQLYCLNEFSRLSNNINQLRQCLIQGYPFIMAIKIFSSFGSNHHGYISMPKKYEKSSQYRHAIVCVGYIHSKRIFIIRNSHGIDWGDHGYGYLPYEYVTDKILTKDLWAIKSIKNMRIISNEEHIRWNDFSILSKSWSQQDMIDDQSQCDIEYSNDEQEESELTNEHRQYQRCYSQEFERERSASPIQLEENHFIQPSFINHHSTAHIPSQITFMNAPLTLWSRITHICALNFCSQIEQHYNEFTNISLIFSSQKHHRFIIVFIIIIGIHVMIVCLLALYILCKSPVPYRHRIQLDYIIDPQLAKQAALKLAPEPV</sequence>
<dbReference type="Proteomes" id="UP000663870">
    <property type="component" value="Unassembled WGS sequence"/>
</dbReference>
<comment type="caution">
    <text evidence="3">The sequence shown here is derived from an EMBL/GenBank/DDBJ whole genome shotgun (WGS) entry which is preliminary data.</text>
</comment>
<keyword evidence="1" id="KW-0812">Transmembrane</keyword>
<dbReference type="AlphaFoldDB" id="A0A815ULE3"/>
<keyword evidence="1" id="KW-0472">Membrane</keyword>
<evidence type="ECO:0000313" key="3">
    <source>
        <dbReference type="EMBL" id="CAF1518732.1"/>
    </source>
</evidence>
<dbReference type="Pfam" id="PF00112">
    <property type="entry name" value="Peptidase_C1"/>
    <property type="match status" value="1"/>
</dbReference>
<evidence type="ECO:0000256" key="1">
    <source>
        <dbReference type="SAM" id="Phobius"/>
    </source>
</evidence>
<dbReference type="EMBL" id="CAJNOL010002642">
    <property type="protein sequence ID" value="CAF1518732.1"/>
    <property type="molecule type" value="Genomic_DNA"/>
</dbReference>
<proteinExistence type="predicted"/>
<dbReference type="GO" id="GO:0006508">
    <property type="term" value="P:proteolysis"/>
    <property type="evidence" value="ECO:0007669"/>
    <property type="project" value="InterPro"/>
</dbReference>
<evidence type="ECO:0000259" key="2">
    <source>
        <dbReference type="SMART" id="SM00645"/>
    </source>
</evidence>
<dbReference type="InterPro" id="IPR038765">
    <property type="entry name" value="Papain-like_cys_pep_sf"/>
</dbReference>
<organism evidence="3 4">
    <name type="scientific">Rotaria sordida</name>
    <dbReference type="NCBI Taxonomy" id="392033"/>
    <lineage>
        <taxon>Eukaryota</taxon>
        <taxon>Metazoa</taxon>
        <taxon>Spiralia</taxon>
        <taxon>Gnathifera</taxon>
        <taxon>Rotifera</taxon>
        <taxon>Eurotatoria</taxon>
        <taxon>Bdelloidea</taxon>
        <taxon>Philodinida</taxon>
        <taxon>Philodinidae</taxon>
        <taxon>Rotaria</taxon>
    </lineage>
</organism>
<name>A0A815ULE3_9BILA</name>
<dbReference type="CDD" id="cd02619">
    <property type="entry name" value="Peptidase_C1"/>
    <property type="match status" value="1"/>
</dbReference>
<dbReference type="SUPFAM" id="SSF54001">
    <property type="entry name" value="Cysteine proteinases"/>
    <property type="match status" value="1"/>
</dbReference>
<reference evidence="3" key="1">
    <citation type="submission" date="2021-02" db="EMBL/GenBank/DDBJ databases">
        <authorList>
            <person name="Nowell W R."/>
        </authorList>
    </citation>
    <scope>NUCLEOTIDE SEQUENCE</scope>
</reference>
<accession>A0A815ULE3</accession>